<name>A0A9W7W5B2_9PEZI</name>
<comment type="caution">
    <text evidence="1">The sequence shown here is derived from an EMBL/GenBank/DDBJ whole genome shotgun (WGS) entry which is preliminary data.</text>
</comment>
<dbReference type="OrthoDB" id="3816801at2759"/>
<reference evidence="1 2" key="1">
    <citation type="journal article" date="2018" name="IMA Fungus">
        <title>IMA Genome-F 10: Nine draft genome sequences of Claviceps purpurea s.lat., including C. arundinis, C. humidiphila, and C. cf. spartinae, pseudomolecules for the pitch canker pathogen Fusarium circinatum, draft genome of Davidsoniella eucalypti, Grosmannia galeiformis, Quambalaria eucalypti, and Teratosphaeria destructans.</title>
        <authorList>
            <person name="Wingfield B.D."/>
            <person name="Liu M."/>
            <person name="Nguyen H.D."/>
            <person name="Lane F.A."/>
            <person name="Morgan S.W."/>
            <person name="De Vos L."/>
            <person name="Wilken P.M."/>
            <person name="Duong T.A."/>
            <person name="Aylward J."/>
            <person name="Coetzee M.P."/>
            <person name="Dadej K."/>
            <person name="De Beer Z.W."/>
            <person name="Findlay W."/>
            <person name="Havenga M."/>
            <person name="Kolarik M."/>
            <person name="Menzies J.G."/>
            <person name="Naidoo K."/>
            <person name="Pochopski O."/>
            <person name="Shoukouhi P."/>
            <person name="Santana Q.C."/>
            <person name="Seifert K.A."/>
            <person name="Soal N."/>
            <person name="Steenkamp E.T."/>
            <person name="Tatham C.T."/>
            <person name="van der Nest M.A."/>
            <person name="Wingfield M.J."/>
        </authorList>
    </citation>
    <scope>NUCLEOTIDE SEQUENCE [LARGE SCALE GENOMIC DNA]</scope>
    <source>
        <strain evidence="1">CMW44962</strain>
    </source>
</reference>
<evidence type="ECO:0000313" key="1">
    <source>
        <dbReference type="EMBL" id="KAH9840453.1"/>
    </source>
</evidence>
<organism evidence="1 2">
    <name type="scientific">Teratosphaeria destructans</name>
    <dbReference type="NCBI Taxonomy" id="418781"/>
    <lineage>
        <taxon>Eukaryota</taxon>
        <taxon>Fungi</taxon>
        <taxon>Dikarya</taxon>
        <taxon>Ascomycota</taxon>
        <taxon>Pezizomycotina</taxon>
        <taxon>Dothideomycetes</taxon>
        <taxon>Dothideomycetidae</taxon>
        <taxon>Mycosphaerellales</taxon>
        <taxon>Teratosphaeriaceae</taxon>
        <taxon>Teratosphaeria</taxon>
    </lineage>
</organism>
<dbReference type="Proteomes" id="UP001138500">
    <property type="component" value="Unassembled WGS sequence"/>
</dbReference>
<accession>A0A9W7W5B2</accession>
<dbReference type="EMBL" id="RIBY02000557">
    <property type="protein sequence ID" value="KAH9840453.1"/>
    <property type="molecule type" value="Genomic_DNA"/>
</dbReference>
<keyword evidence="2" id="KW-1185">Reference proteome</keyword>
<dbReference type="AlphaFoldDB" id="A0A9W7W5B2"/>
<reference evidence="1 2" key="2">
    <citation type="journal article" date="2021" name="Curr. Genet.">
        <title>Genetic response to nitrogen starvation in the aggressive Eucalyptus foliar pathogen Teratosphaeria destructans.</title>
        <authorList>
            <person name="Havenga M."/>
            <person name="Wingfield B.D."/>
            <person name="Wingfield M.J."/>
            <person name="Dreyer L.L."/>
            <person name="Roets F."/>
            <person name="Aylward J."/>
        </authorList>
    </citation>
    <scope>NUCLEOTIDE SEQUENCE [LARGE SCALE GENOMIC DNA]</scope>
    <source>
        <strain evidence="1">CMW44962</strain>
    </source>
</reference>
<proteinExistence type="predicted"/>
<gene>
    <name evidence="1" type="ORF">Tdes44962_MAKER01653</name>
</gene>
<evidence type="ECO:0000313" key="2">
    <source>
        <dbReference type="Proteomes" id="UP001138500"/>
    </source>
</evidence>
<sequence length="101" mass="11263">MAENSLFARLQDANEILEVDMNEVQILEPDDDDQAFGTQNLNGCSGIVVLGTRRVIQRFEELEDTCRVLSSRSPLMKGRTSCSTGLKVTDLRCDAKRSPSR</sequence>
<protein>
    <submittedName>
        <fullName evidence="1">Uncharacterized protein</fullName>
    </submittedName>
</protein>